<dbReference type="FunFam" id="1.20.58.220:FF:000004">
    <property type="entry name" value="Phosphate-specific transport system accessory protein PhoU"/>
    <property type="match status" value="1"/>
</dbReference>
<evidence type="ECO:0000256" key="6">
    <source>
        <dbReference type="ARBA" id="ARBA00022592"/>
    </source>
</evidence>
<dbReference type="SUPFAM" id="SSF109755">
    <property type="entry name" value="PhoU-like"/>
    <property type="match status" value="1"/>
</dbReference>
<evidence type="ECO:0000256" key="5">
    <source>
        <dbReference type="ARBA" id="ARBA00022490"/>
    </source>
</evidence>
<evidence type="ECO:0000256" key="1">
    <source>
        <dbReference type="ARBA" id="ARBA00004496"/>
    </source>
</evidence>
<comment type="similarity">
    <text evidence="2">Belongs to the PhoU family.</text>
</comment>
<sequence length="225" mass="24834">MDGRSHFHAELELLTEKLLRMAALSRKALADALKAFSERDAALAREVIDRDAEINRMECDLDETSLRLLALEQPVALDLRRVVGTMRMTIDLERVGDEALHVAERAIFLSHLPPAPVPAHLDELAFRVSEMLDKAISAFQGGDTDLAQEVCRLDAGTTDLNVLVLKDALRQVEQSACTAPSLERSIHEVVAGRSLERIGDKAANIAEAVIFIIKGVSLKHHCRPF</sequence>
<evidence type="ECO:0000256" key="2">
    <source>
        <dbReference type="ARBA" id="ARBA00008107"/>
    </source>
</evidence>
<keyword evidence="4" id="KW-0813">Transport</keyword>
<dbReference type="PANTHER" id="PTHR42930:SF3">
    <property type="entry name" value="PHOSPHATE-SPECIFIC TRANSPORT SYSTEM ACCESSORY PROTEIN PHOU"/>
    <property type="match status" value="1"/>
</dbReference>
<dbReference type="InterPro" id="IPR026022">
    <property type="entry name" value="PhoU_dom"/>
</dbReference>
<accession>A0A0W8G5D5</accession>
<feature type="domain" description="PhoU" evidence="7">
    <location>
        <begin position="18"/>
        <end position="105"/>
    </location>
</feature>
<dbReference type="GO" id="GO:0045936">
    <property type="term" value="P:negative regulation of phosphate metabolic process"/>
    <property type="evidence" value="ECO:0007669"/>
    <property type="project" value="InterPro"/>
</dbReference>
<proteinExistence type="inferred from homology"/>
<gene>
    <name evidence="8" type="ORF">ASZ90_001769</name>
</gene>
<evidence type="ECO:0000313" key="8">
    <source>
        <dbReference type="EMBL" id="KUG28359.1"/>
    </source>
</evidence>
<evidence type="ECO:0000256" key="3">
    <source>
        <dbReference type="ARBA" id="ARBA00011738"/>
    </source>
</evidence>
<evidence type="ECO:0000256" key="4">
    <source>
        <dbReference type="ARBA" id="ARBA00022448"/>
    </source>
</evidence>
<protein>
    <submittedName>
        <fullName evidence="8">Phosphate transport system regulatory protein phou</fullName>
    </submittedName>
</protein>
<evidence type="ECO:0000259" key="7">
    <source>
        <dbReference type="Pfam" id="PF01895"/>
    </source>
</evidence>
<comment type="subunit">
    <text evidence="3">Homodimer.</text>
</comment>
<organism evidence="8">
    <name type="scientific">hydrocarbon metagenome</name>
    <dbReference type="NCBI Taxonomy" id="938273"/>
    <lineage>
        <taxon>unclassified sequences</taxon>
        <taxon>metagenomes</taxon>
        <taxon>ecological metagenomes</taxon>
    </lineage>
</organism>
<dbReference type="NCBIfam" id="TIGR02135">
    <property type="entry name" value="phoU_full"/>
    <property type="match status" value="1"/>
</dbReference>
<dbReference type="EMBL" id="LNQE01000228">
    <property type="protein sequence ID" value="KUG28359.1"/>
    <property type="molecule type" value="Genomic_DNA"/>
</dbReference>
<dbReference type="GO" id="GO:0005737">
    <property type="term" value="C:cytoplasm"/>
    <property type="evidence" value="ECO:0007669"/>
    <property type="project" value="UniProtKB-SubCell"/>
</dbReference>
<dbReference type="AlphaFoldDB" id="A0A0W8G5D5"/>
<comment type="caution">
    <text evidence="8">The sequence shown here is derived from an EMBL/GenBank/DDBJ whole genome shotgun (WGS) entry which is preliminary data.</text>
</comment>
<name>A0A0W8G5D5_9ZZZZ</name>
<feature type="domain" description="PhoU" evidence="7">
    <location>
        <begin position="122"/>
        <end position="209"/>
    </location>
</feature>
<dbReference type="Gene3D" id="1.20.58.220">
    <property type="entry name" value="Phosphate transport system protein phou homolog 2, domain 2"/>
    <property type="match status" value="1"/>
</dbReference>
<dbReference type="Pfam" id="PF01895">
    <property type="entry name" value="PhoU"/>
    <property type="match status" value="2"/>
</dbReference>
<keyword evidence="5" id="KW-0963">Cytoplasm</keyword>
<keyword evidence="6" id="KW-0592">Phosphate transport</keyword>
<dbReference type="InterPro" id="IPR038078">
    <property type="entry name" value="PhoU-like_sf"/>
</dbReference>
<dbReference type="GO" id="GO:0030643">
    <property type="term" value="P:intracellular phosphate ion homeostasis"/>
    <property type="evidence" value="ECO:0007669"/>
    <property type="project" value="InterPro"/>
</dbReference>
<dbReference type="PANTHER" id="PTHR42930">
    <property type="entry name" value="PHOSPHATE-SPECIFIC TRANSPORT SYSTEM ACCESSORY PROTEIN PHOU"/>
    <property type="match status" value="1"/>
</dbReference>
<reference evidence="8" key="1">
    <citation type="journal article" date="2015" name="Proc. Natl. Acad. Sci. U.S.A.">
        <title>Networks of energetic and metabolic interactions define dynamics in microbial communities.</title>
        <authorList>
            <person name="Embree M."/>
            <person name="Liu J.K."/>
            <person name="Al-Bassam M.M."/>
            <person name="Zengler K."/>
        </authorList>
    </citation>
    <scope>NUCLEOTIDE SEQUENCE</scope>
</reference>
<comment type="subcellular location">
    <subcellularLocation>
        <location evidence="1">Cytoplasm</location>
    </subcellularLocation>
</comment>
<dbReference type="InterPro" id="IPR028366">
    <property type="entry name" value="PhoU"/>
</dbReference>
<dbReference type="GO" id="GO:0006817">
    <property type="term" value="P:phosphate ion transport"/>
    <property type="evidence" value="ECO:0007669"/>
    <property type="project" value="UniProtKB-KW"/>
</dbReference>
<dbReference type="PIRSF" id="PIRSF003107">
    <property type="entry name" value="PhoU"/>
    <property type="match status" value="1"/>
</dbReference>